<sequence length="138" mass="14061">MAHFDVRAWEEFLGGGHVRTFHEAPVPIWAGFIIEQLGRLMSDQDTLNTYVAEIAAAAAAISTEIAAKQAQAPGLDFTGLQSAVAKLTALEPPVAADPAQTVPASTDSAAVQVDSAAKPADSAEVSPSSASGAGSTTK</sequence>
<evidence type="ECO:0000256" key="1">
    <source>
        <dbReference type="SAM" id="MobiDB-lite"/>
    </source>
</evidence>
<dbReference type="Proteomes" id="UP001152755">
    <property type="component" value="Unassembled WGS sequence"/>
</dbReference>
<organism evidence="2 3">
    <name type="scientific">Speluncibacter jeojiensis</name>
    <dbReference type="NCBI Taxonomy" id="2710754"/>
    <lineage>
        <taxon>Bacteria</taxon>
        <taxon>Bacillati</taxon>
        <taxon>Actinomycetota</taxon>
        <taxon>Actinomycetes</taxon>
        <taxon>Mycobacteriales</taxon>
        <taxon>Speluncibacteraceae</taxon>
        <taxon>Speluncibacter</taxon>
    </lineage>
</organism>
<dbReference type="EMBL" id="JANRHA010000001">
    <property type="protein sequence ID" value="MDG3013558.1"/>
    <property type="molecule type" value="Genomic_DNA"/>
</dbReference>
<dbReference type="RefSeq" id="WP_277835115.1">
    <property type="nucleotide sequence ID" value="NZ_JAAIVF010000007.1"/>
</dbReference>
<reference evidence="2" key="1">
    <citation type="submission" date="2022-08" db="EMBL/GenBank/DDBJ databases">
        <title>Genome analysis of Corynebacteriales strain.</title>
        <authorList>
            <person name="Lee S.D."/>
        </authorList>
    </citation>
    <scope>NUCLEOTIDE SEQUENCE</scope>
    <source>
        <strain evidence="2">D3-21</strain>
    </source>
</reference>
<keyword evidence="3" id="KW-1185">Reference proteome</keyword>
<dbReference type="AlphaFoldDB" id="A0A9X4LW98"/>
<proteinExistence type="predicted"/>
<evidence type="ECO:0000313" key="2">
    <source>
        <dbReference type="EMBL" id="MDG3013558.1"/>
    </source>
</evidence>
<accession>A0A9X4LW98</accession>
<name>A0A9X4LW98_9ACTN</name>
<evidence type="ECO:0000313" key="3">
    <source>
        <dbReference type="Proteomes" id="UP001152755"/>
    </source>
</evidence>
<feature type="region of interest" description="Disordered" evidence="1">
    <location>
        <begin position="95"/>
        <end position="138"/>
    </location>
</feature>
<comment type="caution">
    <text evidence="2">The sequence shown here is derived from an EMBL/GenBank/DDBJ whole genome shotgun (WGS) entry which is preliminary data.</text>
</comment>
<protein>
    <submittedName>
        <fullName evidence="2">Uncharacterized protein</fullName>
    </submittedName>
</protein>
<gene>
    <name evidence="2" type="ORF">NVS88_03180</name>
</gene>
<feature type="compositionally biased region" description="Low complexity" evidence="1">
    <location>
        <begin position="119"/>
        <end position="138"/>
    </location>
</feature>